<dbReference type="Proteomes" id="UP000009100">
    <property type="component" value="Chromosome 1"/>
</dbReference>
<dbReference type="Pfam" id="PF10899">
    <property type="entry name" value="AbiGi"/>
    <property type="match status" value="1"/>
</dbReference>
<evidence type="ECO:0000313" key="1">
    <source>
        <dbReference type="EMBL" id="CAV19064.1"/>
    </source>
</evidence>
<dbReference type="KEGG" id="vsp:VS_1881"/>
<organism evidence="1 2">
    <name type="scientific">Vibrio atlanticus (strain LGP32)</name>
    <name type="common">Vibrio splendidus (strain Mel32)</name>
    <dbReference type="NCBI Taxonomy" id="575788"/>
    <lineage>
        <taxon>Bacteria</taxon>
        <taxon>Pseudomonadati</taxon>
        <taxon>Pseudomonadota</taxon>
        <taxon>Gammaproteobacteria</taxon>
        <taxon>Vibrionales</taxon>
        <taxon>Vibrionaceae</taxon>
        <taxon>Vibrio</taxon>
    </lineage>
</organism>
<evidence type="ECO:0000313" key="2">
    <source>
        <dbReference type="Proteomes" id="UP000009100"/>
    </source>
</evidence>
<reference evidence="1 2" key="1">
    <citation type="submission" date="2009-02" db="EMBL/GenBank/DDBJ databases">
        <title>Vibrio splendidus str. LGP32 complete genome.</title>
        <authorList>
            <person name="Mazel D."/>
            <person name="Le Roux F."/>
        </authorList>
    </citation>
    <scope>NUCLEOTIDE SEQUENCE [LARGE SCALE GENOMIC DNA]</scope>
    <source>
        <strain evidence="1 2">LGP32</strain>
    </source>
</reference>
<gene>
    <name evidence="1" type="ordered locus">VS_1881</name>
</gene>
<name>B7VPW4_VIBA3</name>
<dbReference type="AlphaFoldDB" id="B7VPW4"/>
<protein>
    <submittedName>
        <fullName evidence="1">Uncharacterized protein</fullName>
    </submittedName>
</protein>
<dbReference type="HOGENOM" id="CLU_089923_0_0_6"/>
<dbReference type="PATRIC" id="fig|575788.5.peg.3169"/>
<dbReference type="eggNOG" id="ENOG5032VVH">
    <property type="taxonomic scope" value="Bacteria"/>
</dbReference>
<dbReference type="EMBL" id="FM954972">
    <property type="protein sequence ID" value="CAV19064.1"/>
    <property type="molecule type" value="Genomic_DNA"/>
</dbReference>
<dbReference type="InterPro" id="IPR021223">
    <property type="entry name" value="AbiGi"/>
</dbReference>
<accession>B7VPW4</accession>
<sequence>MLIHFTREFENLVSILESNSFLVRYCGEYFGDNTGKVISRAAHPMVSFSDYNHEELSTKKVTYGGYGVALHKAWAIENKLSPVNYVEKNSPVAQGLVSLLRARQRGKLPSNLRLSVIQLKCFTKHVYGYNSHFRTDNFDFKAENEWRFVPSVKQIGGNRISENYSTYKKFEDKYNRRLEPYALKFVNKDIKYVYVQNEAEKEHLVKSLGLFSTQVKLAEWKQ</sequence>
<proteinExistence type="predicted"/>